<sequence>MSRNHLLCSGFFGISALLTLGTAVALPLPNTAQSIISDNALGNVHGVMQSNMAAGSNNLQANIANIIMSPSGQGAATSAGVEQQAGSANPSSFTQQQTKILGRAFQGANGLMSINQAAGTSNAEANRIQVVMGAAQPVSNQILAQSLSGISSNSKNKSTEGGPSSQVVVAATAFHNAGGIAQVNQTSGSGNAAANSFALGVAPGVMQ</sequence>
<evidence type="ECO:0000313" key="3">
    <source>
        <dbReference type="Proteomes" id="UP001197378"/>
    </source>
</evidence>
<gene>
    <name evidence="2" type="ORF">HFQ13_06435</name>
</gene>
<keyword evidence="1" id="KW-0732">Signal</keyword>
<reference evidence="2" key="1">
    <citation type="journal article" date="2021" name="ISME J.">
        <title>Genomic evolution of the class Acidithiobacillia: deep-branching Proteobacteria living in extreme acidic conditions.</title>
        <authorList>
            <person name="Moya-Beltran A."/>
            <person name="Beard S."/>
            <person name="Rojas-Villalobos C."/>
            <person name="Issotta F."/>
            <person name="Gallardo Y."/>
            <person name="Ulloa R."/>
            <person name="Giaveno A."/>
            <person name="Degli Esposti M."/>
            <person name="Johnson D.B."/>
            <person name="Quatrini R."/>
        </authorList>
    </citation>
    <scope>NUCLEOTIDE SEQUENCE</scope>
    <source>
        <strain evidence="2">VAN18-1</strain>
    </source>
</reference>
<dbReference type="RefSeq" id="WP_215871209.1">
    <property type="nucleotide sequence ID" value="NZ_JAAXYO010000084.1"/>
</dbReference>
<name>A0AAE2YPN5_9PROT</name>
<organism evidence="2 3">
    <name type="scientific">Igneacidithiobacillus copahuensis</name>
    <dbReference type="NCBI Taxonomy" id="2724909"/>
    <lineage>
        <taxon>Bacteria</taxon>
        <taxon>Pseudomonadati</taxon>
        <taxon>Pseudomonadota</taxon>
        <taxon>Acidithiobacillia</taxon>
        <taxon>Acidithiobacillales</taxon>
        <taxon>Acidithiobacillaceae</taxon>
        <taxon>Igneacidithiobacillus</taxon>
    </lineage>
</organism>
<feature type="signal peptide" evidence="1">
    <location>
        <begin position="1"/>
        <end position="25"/>
    </location>
</feature>
<evidence type="ECO:0000256" key="1">
    <source>
        <dbReference type="SAM" id="SignalP"/>
    </source>
</evidence>
<protein>
    <recommendedName>
        <fullName evidence="4">Minor curlin subunit</fullName>
    </recommendedName>
</protein>
<keyword evidence="3" id="KW-1185">Reference proteome</keyword>
<accession>A0AAE2YPN5</accession>
<dbReference type="EMBL" id="JAAXYO010000084">
    <property type="protein sequence ID" value="MBU2787842.1"/>
    <property type="molecule type" value="Genomic_DNA"/>
</dbReference>
<dbReference type="AlphaFoldDB" id="A0AAE2YPN5"/>
<comment type="caution">
    <text evidence="2">The sequence shown here is derived from an EMBL/GenBank/DDBJ whole genome shotgun (WGS) entry which is preliminary data.</text>
</comment>
<dbReference type="Proteomes" id="UP001197378">
    <property type="component" value="Unassembled WGS sequence"/>
</dbReference>
<evidence type="ECO:0000313" key="2">
    <source>
        <dbReference type="EMBL" id="MBU2787842.1"/>
    </source>
</evidence>
<feature type="chain" id="PRO_5041979931" description="Minor curlin subunit" evidence="1">
    <location>
        <begin position="26"/>
        <end position="207"/>
    </location>
</feature>
<proteinExistence type="predicted"/>
<evidence type="ECO:0008006" key="4">
    <source>
        <dbReference type="Google" id="ProtNLM"/>
    </source>
</evidence>